<organism evidence="9 10">
    <name type="scientific">Oricola thermophila</name>
    <dbReference type="NCBI Taxonomy" id="2742145"/>
    <lineage>
        <taxon>Bacteria</taxon>
        <taxon>Pseudomonadati</taxon>
        <taxon>Pseudomonadota</taxon>
        <taxon>Alphaproteobacteria</taxon>
        <taxon>Hyphomicrobiales</taxon>
        <taxon>Ahrensiaceae</taxon>
        <taxon>Oricola</taxon>
    </lineage>
</organism>
<feature type="transmembrane region" description="Helical" evidence="7">
    <location>
        <begin position="27"/>
        <end position="47"/>
    </location>
</feature>
<dbReference type="Gene3D" id="3.40.50.300">
    <property type="entry name" value="P-loop containing nucleotide triphosphate hydrolases"/>
    <property type="match status" value="1"/>
</dbReference>
<dbReference type="Proteomes" id="UP000509367">
    <property type="component" value="Chromosome"/>
</dbReference>
<dbReference type="PANTHER" id="PTHR32309">
    <property type="entry name" value="TYROSINE-PROTEIN KINASE"/>
    <property type="match status" value="1"/>
</dbReference>
<keyword evidence="3 7" id="KW-0812">Transmembrane</keyword>
<dbReference type="PANTHER" id="PTHR32309:SF13">
    <property type="entry name" value="FERRIC ENTEROBACTIN TRANSPORT PROTEIN FEPE"/>
    <property type="match status" value="1"/>
</dbReference>
<name>A0A6N1VBP7_9HYPH</name>
<evidence type="ECO:0000259" key="8">
    <source>
        <dbReference type="Pfam" id="PF02706"/>
    </source>
</evidence>
<keyword evidence="2" id="KW-1003">Cell membrane</keyword>
<keyword evidence="6" id="KW-0175">Coiled coil</keyword>
<feature type="domain" description="Polysaccharide chain length determinant N-terminal" evidence="8">
    <location>
        <begin position="12"/>
        <end position="108"/>
    </location>
</feature>
<protein>
    <submittedName>
        <fullName evidence="9">Chain-length determining protein</fullName>
    </submittedName>
</protein>
<keyword evidence="4 7" id="KW-1133">Transmembrane helix</keyword>
<sequence length="717" mass="76968">MSRVESRMQDADIDIGRLFGAVWRNRLRILGGAIVLTGLAFALISIVTPQFKSDARILIESSESIFTRPQSSGQSQESDSSLLDREGVTSQVEILTSSDLLIQVARDLKLGESPEFDETVEVSSLKSGLISLGLVGDPALVSSEKRILDNVRKRLEVYPIANSRVIVISFRSSDRELAARFPNALAEAYLALQSKAQLESTGKAASYLADEIADLQESVRKAEAAVAQFRASSDLLLGQNNSNLATQQLAELSTELSRVRAERSSAEARANNIEVALERGASIDTIPEVVDSQLIARLREREISLNAEIADLSATLLPGHPRIKGLRSQLQDLSRQIDEEAQKVLVGIRSAAEIARAREEELMERVAELKAAAATANEREVQLRALEREAESQRALLESYLVRYREAASRDEGQYAPAKARLISRAIVPVEPSFPKMIPLLGAAFFVSTIILMLSALMRELFSGRALVPASAMPAMAYPEAAMPPAMEAPAVVMPAVHAGGDKDPMANDESAKAAANDNYGVDAVLRRLVDSGVTRAVVLSPEGDAGTAASVALARALAGEGLRSVLVDLTDDGAASRRMLEDPDCPGITDLLSSSSSYADVIYSDVVTTAHVIPTGIAGFERASRTMDRLSIILDSLVSAYDIVVVECGPRNARELDRVVGDGSRIVLSVVDPKSQAVVEAAEDLVDAGYEDFTLISASAADRIEVEPPARSANAR</sequence>
<dbReference type="Pfam" id="PF02706">
    <property type="entry name" value="Wzz"/>
    <property type="match status" value="1"/>
</dbReference>
<dbReference type="RefSeq" id="WP_175276218.1">
    <property type="nucleotide sequence ID" value="NZ_CP054836.1"/>
</dbReference>
<feature type="coiled-coil region" evidence="6">
    <location>
        <begin position="205"/>
        <end position="403"/>
    </location>
</feature>
<dbReference type="KEGG" id="orm:HTY61_07585"/>
<keyword evidence="10" id="KW-1185">Reference proteome</keyword>
<evidence type="ECO:0000313" key="9">
    <source>
        <dbReference type="EMBL" id="QKV18324.1"/>
    </source>
</evidence>
<dbReference type="AlphaFoldDB" id="A0A6N1VBP7"/>
<evidence type="ECO:0000256" key="2">
    <source>
        <dbReference type="ARBA" id="ARBA00022475"/>
    </source>
</evidence>
<dbReference type="SUPFAM" id="SSF52540">
    <property type="entry name" value="P-loop containing nucleoside triphosphate hydrolases"/>
    <property type="match status" value="1"/>
</dbReference>
<dbReference type="InterPro" id="IPR027417">
    <property type="entry name" value="P-loop_NTPase"/>
</dbReference>
<accession>A0A6N1VBP7</accession>
<dbReference type="InterPro" id="IPR050445">
    <property type="entry name" value="Bact_polysacc_biosynth/exp"/>
</dbReference>
<dbReference type="GO" id="GO:0005886">
    <property type="term" value="C:plasma membrane"/>
    <property type="evidence" value="ECO:0007669"/>
    <property type="project" value="UniProtKB-SubCell"/>
</dbReference>
<evidence type="ECO:0000256" key="1">
    <source>
        <dbReference type="ARBA" id="ARBA00004651"/>
    </source>
</evidence>
<dbReference type="EMBL" id="CP054836">
    <property type="protein sequence ID" value="QKV18324.1"/>
    <property type="molecule type" value="Genomic_DNA"/>
</dbReference>
<evidence type="ECO:0000256" key="5">
    <source>
        <dbReference type="ARBA" id="ARBA00023136"/>
    </source>
</evidence>
<reference evidence="9 10" key="1">
    <citation type="submission" date="2020-06" db="EMBL/GenBank/DDBJ databases">
        <title>Oricola thermophila sp. nov. isolated from a tidal sediments.</title>
        <authorList>
            <person name="Kwon K.K."/>
            <person name="Yang S.-H."/>
            <person name="Park M.-J."/>
        </authorList>
    </citation>
    <scope>NUCLEOTIDE SEQUENCE [LARGE SCALE GENOMIC DNA]</scope>
    <source>
        <strain evidence="9 10">MEBiC13590</strain>
    </source>
</reference>
<evidence type="ECO:0000256" key="4">
    <source>
        <dbReference type="ARBA" id="ARBA00022989"/>
    </source>
</evidence>
<dbReference type="GO" id="GO:0004713">
    <property type="term" value="F:protein tyrosine kinase activity"/>
    <property type="evidence" value="ECO:0007669"/>
    <property type="project" value="TreeGrafter"/>
</dbReference>
<dbReference type="InterPro" id="IPR003856">
    <property type="entry name" value="LPS_length_determ_N"/>
</dbReference>
<evidence type="ECO:0000256" key="7">
    <source>
        <dbReference type="SAM" id="Phobius"/>
    </source>
</evidence>
<gene>
    <name evidence="9" type="ORF">HTY61_07585</name>
</gene>
<proteinExistence type="predicted"/>
<keyword evidence="5 7" id="KW-0472">Membrane</keyword>
<comment type="subcellular location">
    <subcellularLocation>
        <location evidence="1">Cell membrane</location>
        <topology evidence="1">Multi-pass membrane protein</topology>
    </subcellularLocation>
</comment>
<evidence type="ECO:0000313" key="10">
    <source>
        <dbReference type="Proteomes" id="UP000509367"/>
    </source>
</evidence>
<evidence type="ECO:0000256" key="3">
    <source>
        <dbReference type="ARBA" id="ARBA00022692"/>
    </source>
</evidence>
<evidence type="ECO:0000256" key="6">
    <source>
        <dbReference type="SAM" id="Coils"/>
    </source>
</evidence>